<dbReference type="SMART" id="SM00717">
    <property type="entry name" value="SANT"/>
    <property type="match status" value="2"/>
</dbReference>
<dbReference type="GO" id="GO:0005634">
    <property type="term" value="C:nucleus"/>
    <property type="evidence" value="ECO:0007669"/>
    <property type="project" value="UniProtKB-SubCell"/>
</dbReference>
<dbReference type="SUPFAM" id="SSF46689">
    <property type="entry name" value="Homeodomain-like"/>
    <property type="match status" value="1"/>
</dbReference>
<dbReference type="OrthoDB" id="2143914at2759"/>
<dbReference type="FunFam" id="1.10.10.60:FF:000010">
    <property type="entry name" value="Transcriptional activator Myb isoform A"/>
    <property type="match status" value="1"/>
</dbReference>
<keyword evidence="10" id="KW-1185">Reference proteome</keyword>
<evidence type="ECO:0000256" key="6">
    <source>
        <dbReference type="ARBA" id="ARBA00023242"/>
    </source>
</evidence>
<dbReference type="RefSeq" id="XP_056863341.1">
    <property type="nucleotide sequence ID" value="XM_057007361.1"/>
</dbReference>
<dbReference type="PROSITE" id="PS51294">
    <property type="entry name" value="HTH_MYB"/>
    <property type="match status" value="2"/>
</dbReference>
<dbReference type="Proteomes" id="UP000504610">
    <property type="component" value="Chromosome 4"/>
</dbReference>
<organism evidence="10 11">
    <name type="scientific">Raphanus sativus</name>
    <name type="common">Radish</name>
    <name type="synonym">Raphanus raphanistrum var. sativus</name>
    <dbReference type="NCBI Taxonomy" id="3726"/>
    <lineage>
        <taxon>Eukaryota</taxon>
        <taxon>Viridiplantae</taxon>
        <taxon>Streptophyta</taxon>
        <taxon>Embryophyta</taxon>
        <taxon>Tracheophyta</taxon>
        <taxon>Spermatophyta</taxon>
        <taxon>Magnoliopsida</taxon>
        <taxon>eudicotyledons</taxon>
        <taxon>Gunneridae</taxon>
        <taxon>Pentapetalae</taxon>
        <taxon>rosids</taxon>
        <taxon>malvids</taxon>
        <taxon>Brassicales</taxon>
        <taxon>Brassicaceae</taxon>
        <taxon>Brassiceae</taxon>
        <taxon>Raphanus</taxon>
    </lineage>
</organism>
<dbReference type="PANTHER" id="PTHR45614">
    <property type="entry name" value="MYB PROTEIN-RELATED"/>
    <property type="match status" value="1"/>
</dbReference>
<dbReference type="KEGG" id="rsz:108853370"/>
<feature type="domain" description="Myb-like" evidence="8">
    <location>
        <begin position="223"/>
        <end position="274"/>
    </location>
</feature>
<evidence type="ECO:0000256" key="4">
    <source>
        <dbReference type="ARBA" id="ARBA00023125"/>
    </source>
</evidence>
<name>A0A9W3DHG1_RAPSA</name>
<dbReference type="PANTHER" id="PTHR45614:SF273">
    <property type="entry name" value="MYB DOMAIN PROTEIN 100-RELATED"/>
    <property type="match status" value="1"/>
</dbReference>
<dbReference type="FunFam" id="1.10.10.60:FF:000381">
    <property type="entry name" value="Transcription factor MYB119"/>
    <property type="match status" value="1"/>
</dbReference>
<dbReference type="InterPro" id="IPR001005">
    <property type="entry name" value="SANT/Myb"/>
</dbReference>
<feature type="region of interest" description="Disordered" evidence="7">
    <location>
        <begin position="423"/>
        <end position="445"/>
    </location>
</feature>
<reference evidence="10" key="1">
    <citation type="journal article" date="2019" name="Database">
        <title>The radish genome database (RadishGD): an integrated information resource for radish genomics.</title>
        <authorList>
            <person name="Yu H.J."/>
            <person name="Baek S."/>
            <person name="Lee Y.J."/>
            <person name="Cho A."/>
            <person name="Mun J.H."/>
        </authorList>
    </citation>
    <scope>NUCLEOTIDE SEQUENCE [LARGE SCALE GENOMIC DNA]</scope>
    <source>
        <strain evidence="10">cv. WK10039</strain>
    </source>
</reference>
<keyword evidence="5" id="KW-0804">Transcription</keyword>
<feature type="domain" description="HTH myb-type" evidence="9">
    <location>
        <begin position="223"/>
        <end position="278"/>
    </location>
</feature>
<evidence type="ECO:0000313" key="11">
    <source>
        <dbReference type="RefSeq" id="XP_056863341.1"/>
    </source>
</evidence>
<evidence type="ECO:0000256" key="3">
    <source>
        <dbReference type="ARBA" id="ARBA00023015"/>
    </source>
</evidence>
<keyword evidence="6" id="KW-0539">Nucleus</keyword>
<keyword evidence="4" id="KW-0238">DNA-binding</keyword>
<keyword evidence="3" id="KW-0805">Transcription regulation</keyword>
<dbReference type="GeneID" id="108853370"/>
<reference evidence="11" key="2">
    <citation type="submission" date="2025-08" db="UniProtKB">
        <authorList>
            <consortium name="RefSeq"/>
        </authorList>
    </citation>
    <scope>IDENTIFICATION</scope>
    <source>
        <tissue evidence="11">Leaf</tissue>
    </source>
</reference>
<dbReference type="GO" id="GO:0000981">
    <property type="term" value="F:DNA-binding transcription factor activity, RNA polymerase II-specific"/>
    <property type="evidence" value="ECO:0007669"/>
    <property type="project" value="TreeGrafter"/>
</dbReference>
<gene>
    <name evidence="11" type="primary">LOC108853370</name>
</gene>
<dbReference type="PROSITE" id="PS50090">
    <property type="entry name" value="MYB_LIKE"/>
    <property type="match status" value="2"/>
</dbReference>
<feature type="compositionally biased region" description="Low complexity" evidence="7">
    <location>
        <begin position="425"/>
        <end position="443"/>
    </location>
</feature>
<proteinExistence type="predicted"/>
<evidence type="ECO:0000256" key="5">
    <source>
        <dbReference type="ARBA" id="ARBA00023163"/>
    </source>
</evidence>
<comment type="subcellular location">
    <subcellularLocation>
        <location evidence="1">Nucleus</location>
    </subcellularLocation>
</comment>
<evidence type="ECO:0000259" key="8">
    <source>
        <dbReference type="PROSITE" id="PS50090"/>
    </source>
</evidence>
<feature type="domain" description="Myb-like" evidence="8">
    <location>
        <begin position="275"/>
        <end position="325"/>
    </location>
</feature>
<keyword evidence="2" id="KW-0677">Repeat</keyword>
<accession>A0A9W3DHG1</accession>
<evidence type="ECO:0000313" key="10">
    <source>
        <dbReference type="Proteomes" id="UP000504610"/>
    </source>
</evidence>
<evidence type="ECO:0000259" key="9">
    <source>
        <dbReference type="PROSITE" id="PS51294"/>
    </source>
</evidence>
<dbReference type="Gene3D" id="1.10.10.60">
    <property type="entry name" value="Homeodomain-like"/>
    <property type="match status" value="2"/>
</dbReference>
<dbReference type="InterPro" id="IPR009057">
    <property type="entry name" value="Homeodomain-like_sf"/>
</dbReference>
<dbReference type="InterPro" id="IPR050560">
    <property type="entry name" value="MYB_TF"/>
</dbReference>
<evidence type="ECO:0000256" key="1">
    <source>
        <dbReference type="ARBA" id="ARBA00004123"/>
    </source>
</evidence>
<dbReference type="GO" id="GO:0000978">
    <property type="term" value="F:RNA polymerase II cis-regulatory region sequence-specific DNA binding"/>
    <property type="evidence" value="ECO:0007669"/>
    <property type="project" value="TreeGrafter"/>
</dbReference>
<evidence type="ECO:0000256" key="2">
    <source>
        <dbReference type="ARBA" id="ARBA00022737"/>
    </source>
</evidence>
<feature type="domain" description="HTH myb-type" evidence="9">
    <location>
        <begin position="279"/>
        <end position="329"/>
    </location>
</feature>
<sequence>MEIEPMVKMHYPFLTAVLYDDNLSIKHFHSSLSDDVSCVQNVHHKHFQVNFDRSHLTSIINLNPDIYHKNLTSKISNTTSDHIPNLNIPPYHFDIFRGITPYPCTEDFEAYLHGKSINPNLFSMTCSTSSPLKDASKILHAPREITMWGNDQPQGTIFEYKSLFNLAIADSNLYDTSKPMGIWSANEDDVMNQCQNNQIVIKTDQIKKDKRFQLRRGCKPMKKANIIKGQWTSGEDRLLVQLVEHHGTKKWSHIAKMLQGRVGKQCRERWHNHLRPDIKKDGWSEEEDMILISAHKEIGNKWAEIARKLPGRTENTIKNHWNATKRRQYSRRSKGKDETSLAICSSTLQNYIRSITYNDDTLMTSATFHANANENTKFSPKHMRGKGKVLTVAASDYAKNNDHENECKYIVDGVMNLGLDDGKNTSSSAVTSTSGSTSRPGSGLTVEFDESMTDTWMVMHGCDEVMMNEIALLELISDGRL</sequence>
<dbReference type="AlphaFoldDB" id="A0A9W3DHG1"/>
<dbReference type="Pfam" id="PF13921">
    <property type="entry name" value="Myb_DNA-bind_6"/>
    <property type="match status" value="1"/>
</dbReference>
<dbReference type="CDD" id="cd00167">
    <property type="entry name" value="SANT"/>
    <property type="match status" value="2"/>
</dbReference>
<protein>
    <submittedName>
        <fullName evidence="11">Transcription factor MYB118-like</fullName>
    </submittedName>
</protein>
<evidence type="ECO:0000256" key="7">
    <source>
        <dbReference type="SAM" id="MobiDB-lite"/>
    </source>
</evidence>
<dbReference type="InterPro" id="IPR017930">
    <property type="entry name" value="Myb_dom"/>
</dbReference>